<reference evidence="1 2" key="1">
    <citation type="submission" date="2016-10" db="EMBL/GenBank/DDBJ databases">
        <authorList>
            <person name="de Groot N.N."/>
        </authorList>
    </citation>
    <scope>NUCLEOTIDE SEQUENCE [LARGE SCALE GENOMIC DNA]</scope>
    <source>
        <strain evidence="1 2">AA1</strain>
    </source>
</reference>
<dbReference type="Gene3D" id="1.10.510.10">
    <property type="entry name" value="Transferase(Phosphotransferase) domain 1"/>
    <property type="match status" value="1"/>
</dbReference>
<organism evidence="1 2">
    <name type="scientific">Desulfoluna spongiiphila</name>
    <dbReference type="NCBI Taxonomy" id="419481"/>
    <lineage>
        <taxon>Bacteria</taxon>
        <taxon>Pseudomonadati</taxon>
        <taxon>Thermodesulfobacteriota</taxon>
        <taxon>Desulfobacteria</taxon>
        <taxon>Desulfobacterales</taxon>
        <taxon>Desulfolunaceae</taxon>
        <taxon>Desulfoluna</taxon>
    </lineage>
</organism>
<evidence type="ECO:0000313" key="1">
    <source>
        <dbReference type="EMBL" id="SCY78486.1"/>
    </source>
</evidence>
<proteinExistence type="predicted"/>
<protein>
    <recommendedName>
        <fullName evidence="3">Protein kinase domain-containing protein</fullName>
    </recommendedName>
</protein>
<evidence type="ECO:0000313" key="2">
    <source>
        <dbReference type="Proteomes" id="UP000198870"/>
    </source>
</evidence>
<dbReference type="SUPFAM" id="SSF56112">
    <property type="entry name" value="Protein kinase-like (PK-like)"/>
    <property type="match status" value="1"/>
</dbReference>
<dbReference type="RefSeq" id="WP_092214190.1">
    <property type="nucleotide sequence ID" value="NZ_FMUX01000021.1"/>
</dbReference>
<keyword evidence="2" id="KW-1185">Reference proteome</keyword>
<name>A0A1G5IQX6_9BACT</name>
<accession>A0A1G5IQX6</accession>
<dbReference type="Proteomes" id="UP000198870">
    <property type="component" value="Unassembled WGS sequence"/>
</dbReference>
<dbReference type="OrthoDB" id="212517at2"/>
<evidence type="ECO:0008006" key="3">
    <source>
        <dbReference type="Google" id="ProtNLM"/>
    </source>
</evidence>
<dbReference type="InterPro" id="IPR011009">
    <property type="entry name" value="Kinase-like_dom_sf"/>
</dbReference>
<sequence length="219" mass="25867">MKKSFTRRDLEFGEYHVISKGRWGNANLYQFQHGHTTWVIKDFSRCPPAIKKTWGRLMAKREFLALKKLKGMDGIPADPFFLDAYAVCYQYQPGTTLKETPAELISDDFFYEFEDLVKRMHRHNMVHLDIRNHRNILVTDKGRPALLDFQSSLNLENTPRVLHKLMKDIDLSGVYKNWRRKKPASLDKTRQEHLDALNRIRFLWFLKGYPLSAKPTRKA</sequence>
<dbReference type="EMBL" id="FMUX01000021">
    <property type="protein sequence ID" value="SCY78486.1"/>
    <property type="molecule type" value="Genomic_DNA"/>
</dbReference>
<dbReference type="AlphaFoldDB" id="A0A1G5IQX6"/>
<gene>
    <name evidence="1" type="ORF">SAMN05216233_12182</name>
</gene>
<dbReference type="STRING" id="419481.SAMN05216233_12182"/>